<gene>
    <name evidence="8" type="ORF">ACFYG5_06965</name>
</gene>
<dbReference type="Pfam" id="PF10518">
    <property type="entry name" value="TAT_signal"/>
    <property type="match status" value="1"/>
</dbReference>
<dbReference type="InterPro" id="IPR001117">
    <property type="entry name" value="Cu-oxidase_2nd"/>
</dbReference>
<dbReference type="Gene3D" id="2.60.40.420">
    <property type="entry name" value="Cupredoxins - blue copper proteins"/>
    <property type="match status" value="2"/>
</dbReference>
<feature type="domain" description="Plastocyanin-like" evidence="5">
    <location>
        <begin position="220"/>
        <end position="319"/>
    </location>
</feature>
<dbReference type="InterPro" id="IPR006311">
    <property type="entry name" value="TAT_signal"/>
</dbReference>
<feature type="domain" description="Plastocyanin-like" evidence="7">
    <location>
        <begin position="63"/>
        <end position="169"/>
    </location>
</feature>
<accession>A0AB74UZ79</accession>
<keyword evidence="3" id="KW-0560">Oxidoreductase</keyword>
<feature type="domain" description="Plastocyanin-like" evidence="6">
    <location>
        <begin position="386"/>
        <end position="492"/>
    </location>
</feature>
<dbReference type="Pfam" id="PF07731">
    <property type="entry name" value="Cu-oxidase_2"/>
    <property type="match status" value="1"/>
</dbReference>
<dbReference type="PROSITE" id="PS51318">
    <property type="entry name" value="TAT"/>
    <property type="match status" value="1"/>
</dbReference>
<keyword evidence="4" id="KW-0186">Copper</keyword>
<dbReference type="Pfam" id="PF00394">
    <property type="entry name" value="Cu-oxidase"/>
    <property type="match status" value="1"/>
</dbReference>
<keyword evidence="1" id="KW-0479">Metal-binding</keyword>
<evidence type="ECO:0000256" key="4">
    <source>
        <dbReference type="ARBA" id="ARBA00023008"/>
    </source>
</evidence>
<dbReference type="InterPro" id="IPR019546">
    <property type="entry name" value="TAT_signal_bac_arc"/>
</dbReference>
<dbReference type="InterPro" id="IPR011706">
    <property type="entry name" value="Cu-oxidase_C"/>
</dbReference>
<evidence type="ECO:0000259" key="5">
    <source>
        <dbReference type="Pfam" id="PF00394"/>
    </source>
</evidence>
<evidence type="ECO:0000259" key="6">
    <source>
        <dbReference type="Pfam" id="PF07731"/>
    </source>
</evidence>
<dbReference type="RefSeq" id="WP_395121388.1">
    <property type="nucleotide sequence ID" value="NZ_CP170721.1"/>
</dbReference>
<dbReference type="SUPFAM" id="SSF49503">
    <property type="entry name" value="Cupredoxins"/>
    <property type="match status" value="3"/>
</dbReference>
<evidence type="ECO:0000256" key="3">
    <source>
        <dbReference type="ARBA" id="ARBA00023002"/>
    </source>
</evidence>
<dbReference type="EMBL" id="CP170721">
    <property type="protein sequence ID" value="XIA20454.1"/>
    <property type="molecule type" value="Genomic_DNA"/>
</dbReference>
<evidence type="ECO:0000259" key="7">
    <source>
        <dbReference type="Pfam" id="PF07732"/>
    </source>
</evidence>
<sequence>MNRRDFLRLSGAAGAAGVIGGQLSTALASGAVAPGALSTSVVKPDYSLRIARSLVELAPNHVISTTTYNGQFPGPLIRLKEGQPVVIDVHNDTDVPEQLHWHGQFLPVAVDGAAEEGTPFIPAHGMRRLAFTPGPAGLRFYHTHVVAGSDLTMGQYSGQVGPVYIEPRHEPGRYDREVFLVLKEFDPFFSKGGDMAMDFLAPGQREPSLEEAGESAMKASLAGGAAHGYEVGYQAFAINGRMLGHGEPVRVKPGERVLFHIINGSATEIRSLALPGHTFKVVALDGNPVPNPAEVPVLWIGTAERISAIVEMNRPGVWILGDLTDDDRERGMGVVVEYAGHPGKPKWEAPKPFTWDYRRFAKAGAQPGKVDEIIEMTFAKQNAADHGFNRWTINGQAFDMKTMKPMFRLRYGKRYRLRMHNASDDIHPMHLHRHSFEITRIADQPTAGILKDVAMLGGYQTMDVDFTADQRGLSLFHCHMQLHMDYGFMALFDCA</sequence>
<evidence type="ECO:0000256" key="1">
    <source>
        <dbReference type="ARBA" id="ARBA00022723"/>
    </source>
</evidence>
<dbReference type="NCBIfam" id="TIGR01409">
    <property type="entry name" value="TAT_signal_seq"/>
    <property type="match status" value="1"/>
</dbReference>
<evidence type="ECO:0000313" key="8">
    <source>
        <dbReference type="EMBL" id="XIA20454.1"/>
    </source>
</evidence>
<dbReference type="InterPro" id="IPR011707">
    <property type="entry name" value="Cu-oxidase-like_N"/>
</dbReference>
<reference evidence="8" key="1">
    <citation type="submission" date="2024-10" db="EMBL/GenBank/DDBJ databases">
        <authorList>
            <person name="Lesea H.P."/>
            <person name="Kuehl J.V."/>
            <person name="Chandonia J.-M."/>
        </authorList>
    </citation>
    <scope>NUCLEOTIDE SEQUENCE</scope>
    <source>
        <strain evidence="8">FW102-FHT14D07</strain>
    </source>
</reference>
<dbReference type="GO" id="GO:0005507">
    <property type="term" value="F:copper ion binding"/>
    <property type="evidence" value="ECO:0007669"/>
    <property type="project" value="InterPro"/>
</dbReference>
<dbReference type="PANTHER" id="PTHR11709:SF394">
    <property type="entry name" value="FI03373P-RELATED"/>
    <property type="match status" value="1"/>
</dbReference>
<proteinExistence type="predicted"/>
<organism evidence="8">
    <name type="scientific">Rhodanobacter sp. FW102-FHT14D07</name>
    <dbReference type="NCBI Taxonomy" id="3351462"/>
    <lineage>
        <taxon>Bacteria</taxon>
        <taxon>Pseudomonadati</taxon>
        <taxon>Pseudomonadota</taxon>
        <taxon>Gammaproteobacteria</taxon>
        <taxon>Lysobacterales</taxon>
        <taxon>Rhodanobacteraceae</taxon>
        <taxon>Rhodanobacter</taxon>
    </lineage>
</organism>
<dbReference type="AlphaFoldDB" id="A0AB74UZ79"/>
<dbReference type="GO" id="GO:0016491">
    <property type="term" value="F:oxidoreductase activity"/>
    <property type="evidence" value="ECO:0007669"/>
    <property type="project" value="UniProtKB-KW"/>
</dbReference>
<dbReference type="InterPro" id="IPR045087">
    <property type="entry name" value="Cu-oxidase_fam"/>
</dbReference>
<name>A0AB74UZ79_9GAMM</name>
<keyword evidence="2" id="KW-0732">Signal</keyword>
<dbReference type="PANTHER" id="PTHR11709">
    <property type="entry name" value="MULTI-COPPER OXIDASE"/>
    <property type="match status" value="1"/>
</dbReference>
<dbReference type="InterPro" id="IPR008972">
    <property type="entry name" value="Cupredoxin"/>
</dbReference>
<protein>
    <submittedName>
        <fullName evidence="8">Multicopper oxidase family protein</fullName>
    </submittedName>
</protein>
<evidence type="ECO:0000256" key="2">
    <source>
        <dbReference type="ARBA" id="ARBA00022729"/>
    </source>
</evidence>
<dbReference type="Pfam" id="PF07732">
    <property type="entry name" value="Cu-oxidase_3"/>
    <property type="match status" value="1"/>
</dbReference>
<dbReference type="CDD" id="cd13908">
    <property type="entry name" value="CuRO_3_MCO_like_2"/>
    <property type="match status" value="1"/>
</dbReference>